<evidence type="ECO:0000256" key="1">
    <source>
        <dbReference type="SAM" id="SignalP"/>
    </source>
</evidence>
<feature type="signal peptide" evidence="1">
    <location>
        <begin position="1"/>
        <end position="20"/>
    </location>
</feature>
<proteinExistence type="predicted"/>
<evidence type="ECO:0000313" key="2">
    <source>
        <dbReference type="EMBL" id="KAF5847907.1"/>
    </source>
</evidence>
<dbReference type="AlphaFoldDB" id="A0A8H6DTX3"/>
<name>A0A8H6DTX3_COCSA</name>
<keyword evidence="1" id="KW-0732">Signal</keyword>
<protein>
    <submittedName>
        <fullName evidence="2">Uncharacterized protein</fullName>
    </submittedName>
</protein>
<feature type="chain" id="PRO_5034661316" evidence="1">
    <location>
        <begin position="21"/>
        <end position="139"/>
    </location>
</feature>
<dbReference type="EMBL" id="WNKQ01000012">
    <property type="protein sequence ID" value="KAF5847907.1"/>
    <property type="molecule type" value="Genomic_DNA"/>
</dbReference>
<evidence type="ECO:0000313" key="3">
    <source>
        <dbReference type="Proteomes" id="UP000624244"/>
    </source>
</evidence>
<accession>A0A8H6DTX3</accession>
<reference evidence="2" key="1">
    <citation type="submission" date="2019-11" db="EMBL/GenBank/DDBJ databases">
        <title>Bipolaris sorokiniana Genome sequencing.</title>
        <authorList>
            <person name="Wang H."/>
        </authorList>
    </citation>
    <scope>NUCLEOTIDE SEQUENCE</scope>
</reference>
<dbReference type="Proteomes" id="UP000624244">
    <property type="component" value="Unassembled WGS sequence"/>
</dbReference>
<organism evidence="2 3">
    <name type="scientific">Cochliobolus sativus</name>
    <name type="common">Common root rot and spot blotch fungus</name>
    <name type="synonym">Bipolaris sorokiniana</name>
    <dbReference type="NCBI Taxonomy" id="45130"/>
    <lineage>
        <taxon>Eukaryota</taxon>
        <taxon>Fungi</taxon>
        <taxon>Dikarya</taxon>
        <taxon>Ascomycota</taxon>
        <taxon>Pezizomycotina</taxon>
        <taxon>Dothideomycetes</taxon>
        <taxon>Pleosporomycetidae</taxon>
        <taxon>Pleosporales</taxon>
        <taxon>Pleosporineae</taxon>
        <taxon>Pleosporaceae</taxon>
        <taxon>Bipolaris</taxon>
    </lineage>
</organism>
<comment type="caution">
    <text evidence="2">The sequence shown here is derived from an EMBL/GenBank/DDBJ whole genome shotgun (WGS) entry which is preliminary data.</text>
</comment>
<gene>
    <name evidence="2" type="ORF">GGP41_009212</name>
</gene>
<sequence length="139" mass="14469">MHASSFIALALGATAVPAAAFPKVEARQKACNPFCNFLNLPNILDCPANGGHRLTKAVIANALLTADRSGPPRETSAPNLATSYCNGSNFRGIPLWTTGLPNGVGGAYYAMAPNGTFWLCSTASTAYGSPVRTSCTFKN</sequence>